<feature type="transmembrane region" description="Helical" evidence="17">
    <location>
        <begin position="257"/>
        <end position="279"/>
    </location>
</feature>
<evidence type="ECO:0000256" key="3">
    <source>
        <dbReference type="ARBA" id="ARBA00012374"/>
    </source>
</evidence>
<keyword evidence="13 17" id="KW-0961">Cell wall biogenesis/degradation</keyword>
<evidence type="ECO:0000256" key="5">
    <source>
        <dbReference type="ARBA" id="ARBA00022475"/>
    </source>
</evidence>
<dbReference type="NCBIfam" id="TIGR00753">
    <property type="entry name" value="undec_PP_bacA"/>
    <property type="match status" value="1"/>
</dbReference>
<feature type="transmembrane region" description="Helical" evidence="17">
    <location>
        <begin position="41"/>
        <end position="61"/>
    </location>
</feature>
<evidence type="ECO:0000256" key="4">
    <source>
        <dbReference type="ARBA" id="ARBA00021581"/>
    </source>
</evidence>
<dbReference type="EC" id="3.6.1.27" evidence="3 17"/>
<dbReference type="PANTHER" id="PTHR30622">
    <property type="entry name" value="UNDECAPRENYL-DIPHOSPHATASE"/>
    <property type="match status" value="1"/>
</dbReference>
<name>A0A3L7A331_9MICO</name>
<proteinExistence type="inferred from homology"/>
<keyword evidence="12 17" id="KW-0046">Antibiotic resistance</keyword>
<accession>A0A3L7A331</accession>
<evidence type="ECO:0000256" key="8">
    <source>
        <dbReference type="ARBA" id="ARBA00022960"/>
    </source>
</evidence>
<dbReference type="NCBIfam" id="NF001392">
    <property type="entry name" value="PRK00281.2-1"/>
    <property type="match status" value="1"/>
</dbReference>
<evidence type="ECO:0000256" key="13">
    <source>
        <dbReference type="ARBA" id="ARBA00023316"/>
    </source>
</evidence>
<dbReference type="PANTHER" id="PTHR30622:SF4">
    <property type="entry name" value="UNDECAPRENYL-DIPHOSPHATASE"/>
    <property type="match status" value="1"/>
</dbReference>
<evidence type="ECO:0000256" key="14">
    <source>
        <dbReference type="ARBA" id="ARBA00032707"/>
    </source>
</evidence>
<sequence>MEFINAIILGLVQGLTEFLPVSSSAHVRIVGAFLGTGEDPGARFTAIIQIGTELAVILYFWKDIVRIIGAWCKALVGKVPRSNPDVKMGWLIILGSIPIVVLGVLFKDDIETTFRSLYFTATTLIVFGLILGLADWLGKKQLRLKDLTYGHGIIYGFAQALALIPGVSRSGGTITAGLALGYTRKAAARYAFLLAIPAVMGAGFYQVYQAFTDTSGAPEPFGVASTIVATIVAFVVGLVVIVFFMNYISRRSFMPFVIYRVLLGIALFILLGTGVLSAYGN</sequence>
<comment type="subcellular location">
    <subcellularLocation>
        <location evidence="1 17">Cell membrane</location>
        <topology evidence="1 17">Multi-pass membrane protein</topology>
    </subcellularLocation>
</comment>
<evidence type="ECO:0000256" key="11">
    <source>
        <dbReference type="ARBA" id="ARBA00023136"/>
    </source>
</evidence>
<dbReference type="AlphaFoldDB" id="A0A3L7A331"/>
<dbReference type="Proteomes" id="UP000272503">
    <property type="component" value="Unassembled WGS sequence"/>
</dbReference>
<evidence type="ECO:0000313" key="19">
    <source>
        <dbReference type="Proteomes" id="UP000272503"/>
    </source>
</evidence>
<keyword evidence="19" id="KW-1185">Reference proteome</keyword>
<keyword evidence="6 17" id="KW-0812">Transmembrane</keyword>
<comment type="miscellaneous">
    <text evidence="17">Bacitracin is thought to be involved in the inhibition of peptidoglycan synthesis by sequestering undecaprenyl diphosphate, thereby reducing the pool of lipid carrier available.</text>
</comment>
<keyword evidence="11 17" id="KW-0472">Membrane</keyword>
<dbReference type="RefSeq" id="WP_121649409.1">
    <property type="nucleotide sequence ID" value="NZ_RCUX01000011.1"/>
</dbReference>
<evidence type="ECO:0000256" key="17">
    <source>
        <dbReference type="HAMAP-Rule" id="MF_01006"/>
    </source>
</evidence>
<dbReference type="GO" id="GO:0008360">
    <property type="term" value="P:regulation of cell shape"/>
    <property type="evidence" value="ECO:0007669"/>
    <property type="project" value="UniProtKB-KW"/>
</dbReference>
<keyword evidence="5 17" id="KW-1003">Cell membrane</keyword>
<gene>
    <name evidence="17" type="primary">uppP</name>
    <name evidence="18" type="ORF">D9V32_13335</name>
</gene>
<dbReference type="HAMAP" id="MF_01006">
    <property type="entry name" value="Undec_diphosphatase"/>
    <property type="match status" value="1"/>
</dbReference>
<dbReference type="OrthoDB" id="9808289at2"/>
<feature type="transmembrane region" description="Helical" evidence="17">
    <location>
        <begin position="220"/>
        <end position="245"/>
    </location>
</feature>
<evidence type="ECO:0000256" key="6">
    <source>
        <dbReference type="ARBA" id="ARBA00022692"/>
    </source>
</evidence>
<dbReference type="GO" id="GO:0009252">
    <property type="term" value="P:peptidoglycan biosynthetic process"/>
    <property type="evidence" value="ECO:0007669"/>
    <property type="project" value="UniProtKB-KW"/>
</dbReference>
<evidence type="ECO:0000256" key="7">
    <source>
        <dbReference type="ARBA" id="ARBA00022801"/>
    </source>
</evidence>
<feature type="transmembrane region" description="Helical" evidence="17">
    <location>
        <begin position="190"/>
        <end position="208"/>
    </location>
</feature>
<dbReference type="GO" id="GO:0005886">
    <property type="term" value="C:plasma membrane"/>
    <property type="evidence" value="ECO:0007669"/>
    <property type="project" value="UniProtKB-SubCell"/>
</dbReference>
<evidence type="ECO:0000313" key="18">
    <source>
        <dbReference type="EMBL" id="RLP74328.1"/>
    </source>
</evidence>
<evidence type="ECO:0000256" key="9">
    <source>
        <dbReference type="ARBA" id="ARBA00022984"/>
    </source>
</evidence>
<dbReference type="GO" id="GO:0050380">
    <property type="term" value="F:undecaprenyl-diphosphatase activity"/>
    <property type="evidence" value="ECO:0007669"/>
    <property type="project" value="UniProtKB-UniRule"/>
</dbReference>
<comment type="similarity">
    <text evidence="2 17">Belongs to the UppP family.</text>
</comment>
<feature type="transmembrane region" description="Helical" evidence="17">
    <location>
        <begin position="88"/>
        <end position="106"/>
    </location>
</feature>
<dbReference type="EMBL" id="RCUX01000011">
    <property type="protein sequence ID" value="RLP74328.1"/>
    <property type="molecule type" value="Genomic_DNA"/>
</dbReference>
<evidence type="ECO:0000256" key="16">
    <source>
        <dbReference type="ARBA" id="ARBA00047594"/>
    </source>
</evidence>
<dbReference type="InterPro" id="IPR003824">
    <property type="entry name" value="UppP"/>
</dbReference>
<comment type="caution">
    <text evidence="18">The sequence shown here is derived from an EMBL/GenBank/DDBJ whole genome shotgun (WGS) entry which is preliminary data.</text>
</comment>
<keyword evidence="10 17" id="KW-1133">Transmembrane helix</keyword>
<evidence type="ECO:0000256" key="1">
    <source>
        <dbReference type="ARBA" id="ARBA00004651"/>
    </source>
</evidence>
<feature type="transmembrane region" description="Helical" evidence="17">
    <location>
        <begin position="118"/>
        <end position="137"/>
    </location>
</feature>
<evidence type="ECO:0000256" key="2">
    <source>
        <dbReference type="ARBA" id="ARBA00010621"/>
    </source>
</evidence>
<dbReference type="Pfam" id="PF02673">
    <property type="entry name" value="BacA"/>
    <property type="match status" value="1"/>
</dbReference>
<organism evidence="18 19">
    <name type="scientific">Mycetocola tolaasinivorans</name>
    <dbReference type="NCBI Taxonomy" id="76635"/>
    <lineage>
        <taxon>Bacteria</taxon>
        <taxon>Bacillati</taxon>
        <taxon>Actinomycetota</taxon>
        <taxon>Actinomycetes</taxon>
        <taxon>Micrococcales</taxon>
        <taxon>Microbacteriaceae</taxon>
        <taxon>Mycetocola</taxon>
    </lineage>
</organism>
<dbReference type="GO" id="GO:0046677">
    <property type="term" value="P:response to antibiotic"/>
    <property type="evidence" value="ECO:0007669"/>
    <property type="project" value="UniProtKB-UniRule"/>
</dbReference>
<evidence type="ECO:0000256" key="10">
    <source>
        <dbReference type="ARBA" id="ARBA00022989"/>
    </source>
</evidence>
<evidence type="ECO:0000256" key="15">
    <source>
        <dbReference type="ARBA" id="ARBA00032932"/>
    </source>
</evidence>
<reference evidence="18 19" key="1">
    <citation type="submission" date="2018-10" db="EMBL/GenBank/DDBJ databases">
        <authorList>
            <person name="Li J."/>
        </authorList>
    </citation>
    <scope>NUCLEOTIDE SEQUENCE [LARGE SCALE GENOMIC DNA]</scope>
    <source>
        <strain evidence="18 19">IF 016277</strain>
    </source>
</reference>
<comment type="catalytic activity">
    <reaction evidence="16 17">
        <text>di-trans,octa-cis-undecaprenyl diphosphate + H2O = di-trans,octa-cis-undecaprenyl phosphate + phosphate + H(+)</text>
        <dbReference type="Rhea" id="RHEA:28094"/>
        <dbReference type="ChEBI" id="CHEBI:15377"/>
        <dbReference type="ChEBI" id="CHEBI:15378"/>
        <dbReference type="ChEBI" id="CHEBI:43474"/>
        <dbReference type="ChEBI" id="CHEBI:58405"/>
        <dbReference type="ChEBI" id="CHEBI:60392"/>
        <dbReference type="EC" id="3.6.1.27"/>
    </reaction>
</comment>
<evidence type="ECO:0000256" key="12">
    <source>
        <dbReference type="ARBA" id="ARBA00023251"/>
    </source>
</evidence>
<comment type="function">
    <text evidence="17">Catalyzes the dephosphorylation of undecaprenyl diphosphate (UPP). Confers resistance to bacitracin.</text>
</comment>
<keyword evidence="9 17" id="KW-0573">Peptidoglycan synthesis</keyword>
<protein>
    <recommendedName>
        <fullName evidence="4 17">Undecaprenyl-diphosphatase</fullName>
        <ecNumber evidence="3 17">3.6.1.27</ecNumber>
    </recommendedName>
    <alternativeName>
        <fullName evidence="15 17">Bacitracin resistance protein</fullName>
    </alternativeName>
    <alternativeName>
        <fullName evidence="14 17">Undecaprenyl pyrophosphate phosphatase</fullName>
    </alternativeName>
</protein>
<keyword evidence="8 17" id="KW-0133">Cell shape</keyword>
<keyword evidence="7 17" id="KW-0378">Hydrolase</keyword>
<dbReference type="GO" id="GO:0071555">
    <property type="term" value="P:cell wall organization"/>
    <property type="evidence" value="ECO:0007669"/>
    <property type="project" value="UniProtKB-KW"/>
</dbReference>